<protein>
    <submittedName>
        <fullName evidence="1">Uncharacterized protein</fullName>
    </submittedName>
</protein>
<dbReference type="EMBL" id="SNWM01000004">
    <property type="protein sequence ID" value="TDO20718.1"/>
    <property type="molecule type" value="Genomic_DNA"/>
</dbReference>
<dbReference type="AlphaFoldDB" id="A0A4R6IG89"/>
<sequence length="59" mass="6873">MAFKARLNFYGWVYHVLQRAFSLSPTAKLRTVTIPTHRGINSILNQLHCEAKRKSQLPY</sequence>
<keyword evidence="2" id="KW-1185">Reference proteome</keyword>
<dbReference type="Proteomes" id="UP000295499">
    <property type="component" value="Unassembled WGS sequence"/>
</dbReference>
<evidence type="ECO:0000313" key="1">
    <source>
        <dbReference type="EMBL" id="TDO20718.1"/>
    </source>
</evidence>
<dbReference type="RefSeq" id="WP_133557439.1">
    <property type="nucleotide sequence ID" value="NZ_SNWM01000004.1"/>
</dbReference>
<organism evidence="1 2">
    <name type="scientific">Pedobacter duraquae</name>
    <dbReference type="NCBI Taxonomy" id="425511"/>
    <lineage>
        <taxon>Bacteria</taxon>
        <taxon>Pseudomonadati</taxon>
        <taxon>Bacteroidota</taxon>
        <taxon>Sphingobacteriia</taxon>
        <taxon>Sphingobacteriales</taxon>
        <taxon>Sphingobacteriaceae</taxon>
        <taxon>Pedobacter</taxon>
    </lineage>
</organism>
<gene>
    <name evidence="1" type="ORF">CLV32_3351</name>
</gene>
<proteinExistence type="predicted"/>
<reference evidence="1 2" key="1">
    <citation type="submission" date="2019-03" db="EMBL/GenBank/DDBJ databases">
        <title>Genomic Encyclopedia of Archaeal and Bacterial Type Strains, Phase II (KMG-II): from individual species to whole genera.</title>
        <authorList>
            <person name="Goeker M."/>
        </authorList>
    </citation>
    <scope>NUCLEOTIDE SEQUENCE [LARGE SCALE GENOMIC DNA]</scope>
    <source>
        <strain evidence="1 2">DSM 19034</strain>
    </source>
</reference>
<name>A0A4R6IG89_9SPHI</name>
<comment type="caution">
    <text evidence="1">The sequence shown here is derived from an EMBL/GenBank/DDBJ whole genome shotgun (WGS) entry which is preliminary data.</text>
</comment>
<evidence type="ECO:0000313" key="2">
    <source>
        <dbReference type="Proteomes" id="UP000295499"/>
    </source>
</evidence>
<accession>A0A4R6IG89</accession>